<evidence type="ECO:0000313" key="3">
    <source>
        <dbReference type="EMBL" id="MBC5666048.1"/>
    </source>
</evidence>
<keyword evidence="3" id="KW-0808">Transferase</keyword>
<dbReference type="PANTHER" id="PTHR12227:SF0">
    <property type="entry name" value="GLYCERATE KINASE"/>
    <property type="match status" value="1"/>
</dbReference>
<dbReference type="Gene3D" id="3.40.50.10180">
    <property type="entry name" value="Glycerate kinase, MOFRL-like N-terminal domain"/>
    <property type="match status" value="1"/>
</dbReference>
<dbReference type="Gene3D" id="3.40.1480.10">
    <property type="entry name" value="MOFRL domain"/>
    <property type="match status" value="1"/>
</dbReference>
<comment type="caution">
    <text evidence="3">The sequence shown here is derived from an EMBL/GenBank/DDBJ whole genome shotgun (WGS) entry which is preliminary data.</text>
</comment>
<dbReference type="EMBL" id="JACOOY010000018">
    <property type="protein sequence ID" value="MBC5666048.1"/>
    <property type="molecule type" value="Genomic_DNA"/>
</dbReference>
<protein>
    <submittedName>
        <fullName evidence="3">Glycerate kinase</fullName>
    </submittedName>
</protein>
<name>A0ABR7EXH4_9FIRM</name>
<evidence type="ECO:0000313" key="4">
    <source>
        <dbReference type="Proteomes" id="UP000647235"/>
    </source>
</evidence>
<keyword evidence="4" id="KW-1185">Reference proteome</keyword>
<evidence type="ECO:0000259" key="1">
    <source>
        <dbReference type="Pfam" id="PF05161"/>
    </source>
</evidence>
<dbReference type="InterPro" id="IPR038614">
    <property type="entry name" value="GK_N_sf"/>
</dbReference>
<dbReference type="PANTHER" id="PTHR12227">
    <property type="entry name" value="GLYCERATE KINASE"/>
    <property type="match status" value="1"/>
</dbReference>
<dbReference type="InterPro" id="IPR037035">
    <property type="entry name" value="GK-like_C_sf"/>
</dbReference>
<sequence length="439" mass="47211">MTLRQQSEYIIRHALHSVLPDEAVKAVLTGDRFRSVVDDSGKLYLVAIGKAAWQMAQAAVEILDDRLDGGIVLTKYDHVKGEIQHVECLEAGHPVPDENSFEGTQKILDMTAGLSPEDVVLFLISGGGSALFEKPLVSGKELEDVTKQLLASGANIKEMNTIRKRLSAVKGGRFAQHVAPAKIFSIVLSDIIGDPLDMIASGPACADRSTCEETLEIADRYGLKLKDSIKELLKKETPKELHNVETVISGSVSALCTAAKEACEELGYESVILTDWMDCEAKEAGAFLASIAKTQCCNMQGKRCGDIPQNMQQNVQQKNTNKLAFIAGGETVVHLHGTGKGGRNQELALSAAIGLDGMEGVALFSIGSDGTDGPTDAAGGYVDGKTCEMLRKHKTDIYHELRNNNAYATLEKCDGLIKTGPTGTNVNDVTVLLIEERNI</sequence>
<proteinExistence type="predicted"/>
<feature type="domain" description="MOFRL" evidence="1">
    <location>
        <begin position="324"/>
        <end position="428"/>
    </location>
</feature>
<dbReference type="InterPro" id="IPR025286">
    <property type="entry name" value="MOFRL_assoc_dom"/>
</dbReference>
<keyword evidence="3" id="KW-0418">Kinase</keyword>
<organism evidence="3 4">
    <name type="scientific">Dorea hominis</name>
    <dbReference type="NCBI Taxonomy" id="2763040"/>
    <lineage>
        <taxon>Bacteria</taxon>
        <taxon>Bacillati</taxon>
        <taxon>Bacillota</taxon>
        <taxon>Clostridia</taxon>
        <taxon>Lachnospirales</taxon>
        <taxon>Lachnospiraceae</taxon>
        <taxon>Dorea</taxon>
    </lineage>
</organism>
<dbReference type="Proteomes" id="UP000647235">
    <property type="component" value="Unassembled WGS sequence"/>
</dbReference>
<feature type="domain" description="MOFRL-associated" evidence="2">
    <location>
        <begin position="9"/>
        <end position="234"/>
    </location>
</feature>
<dbReference type="InterPro" id="IPR007835">
    <property type="entry name" value="MOFRL"/>
</dbReference>
<dbReference type="GO" id="GO:0016301">
    <property type="term" value="F:kinase activity"/>
    <property type="evidence" value="ECO:0007669"/>
    <property type="project" value="UniProtKB-KW"/>
</dbReference>
<dbReference type="Pfam" id="PF05161">
    <property type="entry name" value="MOFRL"/>
    <property type="match status" value="1"/>
</dbReference>
<dbReference type="SUPFAM" id="SSF82544">
    <property type="entry name" value="GckA/TtuD-like"/>
    <property type="match status" value="1"/>
</dbReference>
<evidence type="ECO:0000259" key="2">
    <source>
        <dbReference type="Pfam" id="PF13660"/>
    </source>
</evidence>
<gene>
    <name evidence="3" type="ORF">H8S07_12445</name>
</gene>
<reference evidence="3 4" key="1">
    <citation type="submission" date="2020-08" db="EMBL/GenBank/DDBJ databases">
        <title>Genome public.</title>
        <authorList>
            <person name="Liu C."/>
            <person name="Sun Q."/>
        </authorList>
    </citation>
    <scope>NUCLEOTIDE SEQUENCE [LARGE SCALE GENOMIC DNA]</scope>
    <source>
        <strain evidence="3 4">NSJ-36</strain>
    </source>
</reference>
<dbReference type="Pfam" id="PF13660">
    <property type="entry name" value="DUF4147"/>
    <property type="match status" value="1"/>
</dbReference>
<dbReference type="InterPro" id="IPR039760">
    <property type="entry name" value="MOFRL_protein"/>
</dbReference>
<accession>A0ABR7EXH4</accession>